<feature type="transmembrane region" description="Helical" evidence="9">
    <location>
        <begin position="481"/>
        <end position="502"/>
    </location>
</feature>
<dbReference type="OrthoDB" id="9804277at2"/>
<dbReference type="InterPro" id="IPR004563">
    <property type="entry name" value="Apolipo_AcylTrfase"/>
</dbReference>
<dbReference type="PROSITE" id="PS50263">
    <property type="entry name" value="CN_HYDROLASE"/>
    <property type="match status" value="1"/>
</dbReference>
<dbReference type="Pfam" id="PF20154">
    <property type="entry name" value="LNT_N"/>
    <property type="match status" value="1"/>
</dbReference>
<keyword evidence="4 9" id="KW-0808">Transferase</keyword>
<proteinExistence type="inferred from homology"/>
<evidence type="ECO:0000256" key="9">
    <source>
        <dbReference type="HAMAP-Rule" id="MF_01148"/>
    </source>
</evidence>
<dbReference type="PANTHER" id="PTHR38686:SF1">
    <property type="entry name" value="APOLIPOPROTEIN N-ACYLTRANSFERASE"/>
    <property type="match status" value="1"/>
</dbReference>
<dbReference type="AlphaFoldDB" id="A0A1L3I816"/>
<reference evidence="12" key="1">
    <citation type="submission" date="2016-07" db="EMBL/GenBank/DDBJ databases">
        <title>Phaeobacter portensis sp. nov., a tropodithietic acid producing bacterium isolated from a German harbor.</title>
        <authorList>
            <person name="Freese H.M."/>
            <person name="Bunk B."/>
            <person name="Breider S."/>
            <person name="Brinkhoff T."/>
        </authorList>
    </citation>
    <scope>NUCLEOTIDE SEQUENCE [LARGE SCALE GENOMIC DNA]</scope>
    <source>
        <strain evidence="12">P97</strain>
    </source>
</reference>
<comment type="similarity">
    <text evidence="2 9">Belongs to the CN hydrolase family. Apolipoprotein N-acyltransferase subfamily.</text>
</comment>
<name>A0A1L3I816_9RHOB</name>
<feature type="transmembrane region" description="Helical" evidence="9">
    <location>
        <begin position="194"/>
        <end position="213"/>
    </location>
</feature>
<dbReference type="GO" id="GO:0042158">
    <property type="term" value="P:lipoprotein biosynthetic process"/>
    <property type="evidence" value="ECO:0007669"/>
    <property type="project" value="UniProtKB-UniRule"/>
</dbReference>
<evidence type="ECO:0000259" key="10">
    <source>
        <dbReference type="PROSITE" id="PS50263"/>
    </source>
</evidence>
<dbReference type="HAMAP" id="MF_01148">
    <property type="entry name" value="Lnt"/>
    <property type="match status" value="1"/>
</dbReference>
<comment type="function">
    <text evidence="9">Catalyzes the phospholipid dependent N-acylation of the N-terminal cysteine of apolipoprotein, the last step in lipoprotein maturation.</text>
</comment>
<evidence type="ECO:0000256" key="8">
    <source>
        <dbReference type="ARBA" id="ARBA00023315"/>
    </source>
</evidence>
<evidence type="ECO:0000256" key="4">
    <source>
        <dbReference type="ARBA" id="ARBA00022679"/>
    </source>
</evidence>
<dbReference type="STRING" id="1844006.PhaeoP97_02878"/>
<dbReference type="GO" id="GO:0016410">
    <property type="term" value="F:N-acyltransferase activity"/>
    <property type="evidence" value="ECO:0007669"/>
    <property type="project" value="UniProtKB-UniRule"/>
</dbReference>
<dbReference type="NCBIfam" id="TIGR00546">
    <property type="entry name" value="lnt"/>
    <property type="match status" value="1"/>
</dbReference>
<evidence type="ECO:0000256" key="2">
    <source>
        <dbReference type="ARBA" id="ARBA00010065"/>
    </source>
</evidence>
<feature type="transmembrane region" description="Helical" evidence="9">
    <location>
        <begin position="61"/>
        <end position="80"/>
    </location>
</feature>
<gene>
    <name evidence="11" type="primary">int</name>
    <name evidence="9" type="synonym">lnt</name>
    <name evidence="11" type="ORF">PhaeoP97_02878</name>
</gene>
<accession>A0A1L3I816</accession>
<evidence type="ECO:0000256" key="6">
    <source>
        <dbReference type="ARBA" id="ARBA00022989"/>
    </source>
</evidence>
<dbReference type="SUPFAM" id="SSF56317">
    <property type="entry name" value="Carbon-nitrogen hydrolase"/>
    <property type="match status" value="1"/>
</dbReference>
<comment type="subcellular location">
    <subcellularLocation>
        <location evidence="1 9">Cell membrane</location>
        <topology evidence="1 9">Multi-pass membrane protein</topology>
    </subcellularLocation>
</comment>
<dbReference type="UniPathway" id="UPA00666"/>
<sequence>MITRQIALGLAPSVLRLAGAILSGAALAFALAPFHILWLVPVCLGLVGYHLQMLSTPRQGAVYGWLLGTAYFTVGMVWIYEPFQIDADRYAWMAPFAVVGLAAGLALFWAAAVSFAVRIGRGAWRSLLLIVFLSLAEFARAYLLTGLPWAGFAQFWIDTPMAQLLPWVGPHGVALLTLMACVPLGLVTDARMKALAVVPGAIAVALVSALPVVPEPVFTGKAVRLIQPNAPQNLKWHPDLRWSFVERQIDYTRAAPAQAAPRPDLIVWPETAVPLMLNYAEDILDDIVAAAGGTPVLLGIQRRRDGRYYNSAIVLDGAAMPSQIYDKAHLVPFGEYVPAGNLMARFGIHGFASQAGAGYAAGPGPRLLDLPVGKALPLICYEAVFPQDVNAAPERPDLLIQITNDAWFGTYSGPYQHLVQARMRAIEQGLPMVRVANTGVSAMIDPHGRVLDALPLGEAGYLDAALPQPLAPTLYSRSGDLWVFLFCIGLGALALWRSALLARRS</sequence>
<evidence type="ECO:0000256" key="1">
    <source>
        <dbReference type="ARBA" id="ARBA00004651"/>
    </source>
</evidence>
<keyword evidence="11" id="KW-0449">Lipoprotein</keyword>
<keyword evidence="5 9" id="KW-0812">Transmembrane</keyword>
<evidence type="ECO:0000256" key="7">
    <source>
        <dbReference type="ARBA" id="ARBA00023136"/>
    </source>
</evidence>
<comment type="catalytic activity">
    <reaction evidence="9">
        <text>N-terminal S-1,2-diacyl-sn-glyceryl-L-cysteinyl-[lipoprotein] + a glycerophospholipid = N-acyl-S-1,2-diacyl-sn-glyceryl-L-cysteinyl-[lipoprotein] + a 2-acyl-sn-glycero-3-phospholipid + H(+)</text>
        <dbReference type="Rhea" id="RHEA:48228"/>
        <dbReference type="Rhea" id="RHEA-COMP:14681"/>
        <dbReference type="Rhea" id="RHEA-COMP:14684"/>
        <dbReference type="ChEBI" id="CHEBI:15378"/>
        <dbReference type="ChEBI" id="CHEBI:136912"/>
        <dbReference type="ChEBI" id="CHEBI:140656"/>
        <dbReference type="ChEBI" id="CHEBI:140657"/>
        <dbReference type="ChEBI" id="CHEBI:140660"/>
        <dbReference type="EC" id="2.3.1.269"/>
    </reaction>
</comment>
<protein>
    <recommendedName>
        <fullName evidence="9">Apolipoprotein N-acyltransferase</fullName>
        <shortName evidence="9">ALP N-acyltransferase</shortName>
        <ecNumber evidence="9">2.3.1.269</ecNumber>
    </recommendedName>
</protein>
<dbReference type="CDD" id="cd07571">
    <property type="entry name" value="ALP_N-acyl_transferase"/>
    <property type="match status" value="1"/>
</dbReference>
<dbReference type="RefSeq" id="WP_072505613.1">
    <property type="nucleotide sequence ID" value="NZ_CP016364.1"/>
</dbReference>
<feature type="transmembrane region" description="Helical" evidence="9">
    <location>
        <begin position="92"/>
        <end position="115"/>
    </location>
</feature>
<dbReference type="KEGG" id="php:PhaeoP97_02878"/>
<dbReference type="GO" id="GO:0005886">
    <property type="term" value="C:plasma membrane"/>
    <property type="evidence" value="ECO:0007669"/>
    <property type="project" value="UniProtKB-SubCell"/>
</dbReference>
<keyword evidence="12" id="KW-1185">Reference proteome</keyword>
<evidence type="ECO:0000256" key="5">
    <source>
        <dbReference type="ARBA" id="ARBA00022692"/>
    </source>
</evidence>
<feature type="transmembrane region" description="Helical" evidence="9">
    <location>
        <begin position="164"/>
        <end position="187"/>
    </location>
</feature>
<dbReference type="InterPro" id="IPR045378">
    <property type="entry name" value="LNT_N"/>
</dbReference>
<evidence type="ECO:0000313" key="12">
    <source>
        <dbReference type="Proteomes" id="UP000183859"/>
    </source>
</evidence>
<evidence type="ECO:0000256" key="3">
    <source>
        <dbReference type="ARBA" id="ARBA00022475"/>
    </source>
</evidence>
<dbReference type="EC" id="2.3.1.269" evidence="9"/>
<keyword evidence="3 9" id="KW-1003">Cell membrane</keyword>
<keyword evidence="6 9" id="KW-1133">Transmembrane helix</keyword>
<feature type="transmembrane region" description="Helical" evidence="9">
    <location>
        <begin position="30"/>
        <end position="49"/>
    </location>
</feature>
<organism evidence="11 12">
    <name type="scientific">Phaeobacter porticola</name>
    <dbReference type="NCBI Taxonomy" id="1844006"/>
    <lineage>
        <taxon>Bacteria</taxon>
        <taxon>Pseudomonadati</taxon>
        <taxon>Pseudomonadota</taxon>
        <taxon>Alphaproteobacteria</taxon>
        <taxon>Rhodobacterales</taxon>
        <taxon>Roseobacteraceae</taxon>
        <taxon>Phaeobacter</taxon>
    </lineage>
</organism>
<dbReference type="Proteomes" id="UP000183859">
    <property type="component" value="Chromosome"/>
</dbReference>
<dbReference type="EMBL" id="CP016364">
    <property type="protein sequence ID" value="APG48253.1"/>
    <property type="molecule type" value="Genomic_DNA"/>
</dbReference>
<dbReference type="InterPro" id="IPR036526">
    <property type="entry name" value="C-N_Hydrolase_sf"/>
</dbReference>
<dbReference type="InterPro" id="IPR003010">
    <property type="entry name" value="C-N_Hydrolase"/>
</dbReference>
<feature type="transmembrane region" description="Helical" evidence="9">
    <location>
        <begin position="127"/>
        <end position="144"/>
    </location>
</feature>
<dbReference type="Gene3D" id="3.60.110.10">
    <property type="entry name" value="Carbon-nitrogen hydrolase"/>
    <property type="match status" value="1"/>
</dbReference>
<dbReference type="Pfam" id="PF00795">
    <property type="entry name" value="CN_hydrolase"/>
    <property type="match status" value="1"/>
</dbReference>
<comment type="pathway">
    <text evidence="9">Protein modification; lipoprotein biosynthesis (N-acyl transfer).</text>
</comment>
<keyword evidence="7 9" id="KW-0472">Membrane</keyword>
<feature type="domain" description="CN hydrolase" evidence="10">
    <location>
        <begin position="226"/>
        <end position="468"/>
    </location>
</feature>
<evidence type="ECO:0000313" key="11">
    <source>
        <dbReference type="EMBL" id="APG48253.1"/>
    </source>
</evidence>
<keyword evidence="8 9" id="KW-0012">Acyltransferase</keyword>
<dbReference type="PANTHER" id="PTHR38686">
    <property type="entry name" value="APOLIPOPROTEIN N-ACYLTRANSFERASE"/>
    <property type="match status" value="1"/>
</dbReference>